<feature type="transmembrane region" description="Helical" evidence="1">
    <location>
        <begin position="80"/>
        <end position="104"/>
    </location>
</feature>
<proteinExistence type="predicted"/>
<feature type="transmembrane region" description="Helical" evidence="1">
    <location>
        <begin position="111"/>
        <end position="131"/>
    </location>
</feature>
<evidence type="ECO:0000313" key="2">
    <source>
        <dbReference type="EMBL" id="KUM50092.1"/>
    </source>
</evidence>
<dbReference type="EMBL" id="LKAM01000002">
    <property type="protein sequence ID" value="KUM50092.1"/>
    <property type="molecule type" value="Genomic_DNA"/>
</dbReference>
<reference evidence="2" key="1">
    <citation type="journal article" date="2015" name="Genome Biol. Evol.">
        <title>Organellar Genomes of White Spruce (Picea glauca): Assembly and Annotation.</title>
        <authorList>
            <person name="Jackman S.D."/>
            <person name="Warren R.L."/>
            <person name="Gibb E.A."/>
            <person name="Vandervalk B.P."/>
            <person name="Mohamadi H."/>
            <person name="Chu J."/>
            <person name="Raymond A."/>
            <person name="Pleasance S."/>
            <person name="Coope R."/>
            <person name="Wildung M.R."/>
            <person name="Ritland C.E."/>
            <person name="Bousquet J."/>
            <person name="Jones S.J."/>
            <person name="Bohlmann J."/>
            <person name="Birol I."/>
        </authorList>
    </citation>
    <scope>NUCLEOTIDE SEQUENCE [LARGE SCALE GENOMIC DNA]</scope>
    <source>
        <tissue evidence="2">Flushing bud</tissue>
    </source>
</reference>
<geneLocation type="mitochondrion" evidence="2"/>
<sequence length="134" mass="15355">MHTHEMISFCVHGNRHTYGTHEEHYPYALLFHTNSKLILHLHMGLEMRATQITSMSLLADLELLLLAPELLMLLDMFLVLQLLLILLLLLFLDLLLLSIFIYIYNMKALMLMVLLMVLLVDKLGGGGYATLIGY</sequence>
<name>A0A124GNW4_PICGL</name>
<organism evidence="2">
    <name type="scientific">Picea glauca</name>
    <name type="common">White spruce</name>
    <name type="synonym">Pinus glauca</name>
    <dbReference type="NCBI Taxonomy" id="3330"/>
    <lineage>
        <taxon>Eukaryota</taxon>
        <taxon>Viridiplantae</taxon>
        <taxon>Streptophyta</taxon>
        <taxon>Embryophyta</taxon>
        <taxon>Tracheophyta</taxon>
        <taxon>Spermatophyta</taxon>
        <taxon>Pinopsida</taxon>
        <taxon>Pinidae</taxon>
        <taxon>Conifers I</taxon>
        <taxon>Pinales</taxon>
        <taxon>Pinaceae</taxon>
        <taxon>Picea</taxon>
    </lineage>
</organism>
<keyword evidence="2" id="KW-0496">Mitochondrion</keyword>
<gene>
    <name evidence="2" type="ORF">ABT39_MTgene3320</name>
</gene>
<dbReference type="AlphaFoldDB" id="A0A124GNW4"/>
<protein>
    <submittedName>
        <fullName evidence="2">Uncharacterized protein</fullName>
    </submittedName>
</protein>
<comment type="caution">
    <text evidence="2">The sequence shown here is derived from an EMBL/GenBank/DDBJ whole genome shotgun (WGS) entry which is preliminary data.</text>
</comment>
<keyword evidence="1" id="KW-1133">Transmembrane helix</keyword>
<accession>A0A124GNW4</accession>
<evidence type="ECO:0000256" key="1">
    <source>
        <dbReference type="SAM" id="Phobius"/>
    </source>
</evidence>
<keyword evidence="1" id="KW-0472">Membrane</keyword>
<keyword evidence="1" id="KW-0812">Transmembrane</keyword>